<gene>
    <name evidence="1" type="ORF">HOV93_39850</name>
</gene>
<dbReference type="Proteomes" id="UP000551616">
    <property type="component" value="Unassembled WGS sequence"/>
</dbReference>
<organism evidence="1 2">
    <name type="scientific">Bremerella alba</name>
    <dbReference type="NCBI Taxonomy" id="980252"/>
    <lineage>
        <taxon>Bacteria</taxon>
        <taxon>Pseudomonadati</taxon>
        <taxon>Planctomycetota</taxon>
        <taxon>Planctomycetia</taxon>
        <taxon>Pirellulales</taxon>
        <taxon>Pirellulaceae</taxon>
        <taxon>Bremerella</taxon>
    </lineage>
</organism>
<evidence type="ECO:0000313" key="1">
    <source>
        <dbReference type="EMBL" id="MBA2116793.1"/>
    </source>
</evidence>
<keyword evidence="2" id="KW-1185">Reference proteome</keyword>
<protein>
    <submittedName>
        <fullName evidence="1">Uncharacterized protein</fullName>
    </submittedName>
</protein>
<dbReference type="RefSeq" id="WP_207398187.1">
    <property type="nucleotide sequence ID" value="NZ_JABRWO010000011.1"/>
</dbReference>
<name>A0A7V8V8B4_9BACT</name>
<evidence type="ECO:0000313" key="2">
    <source>
        <dbReference type="Proteomes" id="UP000551616"/>
    </source>
</evidence>
<comment type="caution">
    <text evidence="1">The sequence shown here is derived from an EMBL/GenBank/DDBJ whole genome shotgun (WGS) entry which is preliminary data.</text>
</comment>
<proteinExistence type="predicted"/>
<accession>A0A7V8V8B4</accession>
<reference evidence="1 2" key="1">
    <citation type="submission" date="2020-05" db="EMBL/GenBank/DDBJ databases">
        <title>Bremerella alba sp. nov., a novel planctomycete isolated from the surface of the macroalga Fucus spiralis.</title>
        <authorList>
            <person name="Godinho O."/>
            <person name="Botelho R."/>
            <person name="Albuquerque L."/>
            <person name="Wiegand S."/>
            <person name="Da Costa M.S."/>
            <person name="Lobo-Da-Cunha A."/>
            <person name="Jogler C."/>
            <person name="Lage O.M."/>
        </authorList>
    </citation>
    <scope>NUCLEOTIDE SEQUENCE [LARGE SCALE GENOMIC DNA]</scope>
    <source>
        <strain evidence="1 2">FF15</strain>
    </source>
</reference>
<dbReference type="EMBL" id="JABRWO010000011">
    <property type="protein sequence ID" value="MBA2116793.1"/>
    <property type="molecule type" value="Genomic_DNA"/>
</dbReference>
<sequence length="150" mass="16754">MTKNQTQEPPDNDLDSLYAELAEREAKIVQRENALREKEAAQLVAGTPAVPAIGLTEAELDLSTAPQQAKQGRAPQAAAAHRKSYGKWLRENYPGRTPLKRFHVTLKKKNTDDRSFNLQAVDEIDARRQAYQQAGITQKTEAFNAIVQRA</sequence>
<dbReference type="AlphaFoldDB" id="A0A7V8V8B4"/>